<dbReference type="GO" id="GO:0046872">
    <property type="term" value="F:metal ion binding"/>
    <property type="evidence" value="ECO:0007669"/>
    <property type="project" value="InterPro"/>
</dbReference>
<evidence type="ECO:0000313" key="2">
    <source>
        <dbReference type="Proteomes" id="UP000469952"/>
    </source>
</evidence>
<dbReference type="NCBIfam" id="NF047422">
    <property type="entry name" value="YfmF_fam"/>
    <property type="match status" value="1"/>
</dbReference>
<dbReference type="InterPro" id="IPR007863">
    <property type="entry name" value="Peptidase_M16_C"/>
</dbReference>
<comment type="caution">
    <text evidence="1">The sequence shown here is derived from an EMBL/GenBank/DDBJ whole genome shotgun (WGS) entry which is preliminary data.</text>
</comment>
<protein>
    <submittedName>
        <fullName evidence="1">Insulinase family protein</fullName>
    </submittedName>
</protein>
<dbReference type="RefSeq" id="WP_011679402.1">
    <property type="nucleotide sequence ID" value="NZ_AP017936.1"/>
</dbReference>
<dbReference type="Proteomes" id="UP000469952">
    <property type="component" value="Unassembled WGS sequence"/>
</dbReference>
<organism evidence="1 2">
    <name type="scientific">Leuconostoc mesenteroides</name>
    <dbReference type="NCBI Taxonomy" id="1245"/>
    <lineage>
        <taxon>Bacteria</taxon>
        <taxon>Bacillati</taxon>
        <taxon>Bacillota</taxon>
        <taxon>Bacilli</taxon>
        <taxon>Lactobacillales</taxon>
        <taxon>Lactobacillaceae</taxon>
        <taxon>Leuconostoc</taxon>
    </lineage>
</organism>
<gene>
    <name evidence="1" type="ORF">GFV13_00545</name>
</gene>
<proteinExistence type="predicted"/>
<dbReference type="EMBL" id="WIPA01000001">
    <property type="protein sequence ID" value="MQR25790.1"/>
    <property type="molecule type" value="Genomic_DNA"/>
</dbReference>
<dbReference type="SUPFAM" id="SSF63411">
    <property type="entry name" value="LuxS/MPP-like metallohydrolase"/>
    <property type="match status" value="2"/>
</dbReference>
<dbReference type="InterPro" id="IPR050361">
    <property type="entry name" value="MPP/UQCRC_Complex"/>
</dbReference>
<dbReference type="Gene3D" id="3.30.830.10">
    <property type="entry name" value="Metalloenzyme, LuxS/M16 peptidase-like"/>
    <property type="match status" value="2"/>
</dbReference>
<dbReference type="PANTHER" id="PTHR11851">
    <property type="entry name" value="METALLOPROTEASE"/>
    <property type="match status" value="1"/>
</dbReference>
<accession>A0A223XRR1</accession>
<sequence>MKKTIINHGANLVILPTTQFKTLHIAVDFSTAVEPENISARALVSYLTAVSSARYKTQQQVAQKTIDLYGAQYQTDVFRIGQTHHVRFTLQIPAPTYIVGGKQLLTEAFDFLREMIFNPLTENHAFNEQVFANEQQSLINELASVKDDKSRYAVAKLREITYDKSGMRVSASGNEETVAHLNPSGVYQAYQNMINDDAMNIVVLGDINQQQIISLLEKWPIVPHQAKEEKEPFYRQASRLHLSELVEHKTSINQAMLTMAYQLNVKPFDDQRFAVMVMNSLLGGTPLSKLFMNVREKESLAYSIYSRWQHDTGFLTIAAGLDTTKVRQTDTMIQEQIKAVQEGDFDNQTVDAIKMSLISDYLSQRDSPASQMEVAFSRLLTRRETSEQEWIDRVKSVTADDIQNAAQKISLQSRYILLPEV</sequence>
<name>A0A223XRR1_LEUME</name>
<evidence type="ECO:0000313" key="1">
    <source>
        <dbReference type="EMBL" id="MQR25790.1"/>
    </source>
</evidence>
<dbReference type="InterPro" id="IPR011249">
    <property type="entry name" value="Metalloenz_LuxS/M16"/>
</dbReference>
<dbReference type="OrthoDB" id="9762085at2"/>
<reference evidence="1 2" key="1">
    <citation type="submission" date="2019-10" db="EMBL/GenBank/DDBJ databases">
        <title>WGS of Leuconostoc mesenteroides.</title>
        <authorList>
            <person name="Melo Bolivar J."/>
            <person name="Marino-Ramirez L."/>
            <person name="Villamil Diaz L.M."/>
        </authorList>
    </citation>
    <scope>NUCLEOTIDE SEQUENCE [LARGE SCALE GENOMIC DNA]</scope>
    <source>
        <strain evidence="1 2">M11</strain>
    </source>
</reference>
<dbReference type="STRING" id="1245.ARA02_02795"/>
<dbReference type="PANTHER" id="PTHR11851:SF186">
    <property type="entry name" value="INACTIVE METALLOPROTEASE YMFF-RELATED"/>
    <property type="match status" value="1"/>
</dbReference>
<dbReference type="OMA" id="VYDDKMR"/>
<dbReference type="GeneID" id="29575840"/>
<dbReference type="AlphaFoldDB" id="A0A223XRR1"/>
<dbReference type="Pfam" id="PF05193">
    <property type="entry name" value="Peptidase_M16_C"/>
    <property type="match status" value="1"/>
</dbReference>